<proteinExistence type="predicted"/>
<reference evidence="2" key="1">
    <citation type="journal article" date="2022" name="Mol. Ecol. Resour.">
        <title>The genomes of chicory, endive, great burdock and yacon provide insights into Asteraceae palaeo-polyploidization history and plant inulin production.</title>
        <authorList>
            <person name="Fan W."/>
            <person name="Wang S."/>
            <person name="Wang H."/>
            <person name="Wang A."/>
            <person name="Jiang F."/>
            <person name="Liu H."/>
            <person name="Zhao H."/>
            <person name="Xu D."/>
            <person name="Zhang Y."/>
        </authorList>
    </citation>
    <scope>NUCLEOTIDE SEQUENCE [LARGE SCALE GENOMIC DNA]</scope>
    <source>
        <strain evidence="2">cv. Punajuju</strain>
    </source>
</reference>
<sequence>MSFSEINLEKYRIPLEEIIQATKYFSSESQIGDGGFDRIDMSSFNTFNKIAHECINLDSKKRPTTDRIIDEIEKALKIQLDHICCRDFTDTVNNEEDGFPANNDDITSTVELDTVDDRNNDLPPSDTIRPFKKQKTYKVPLNQFELVEGSSLDGNKYFE</sequence>
<protein>
    <submittedName>
        <fullName evidence="1">Uncharacterized protein</fullName>
    </submittedName>
</protein>
<dbReference type="Proteomes" id="UP001055811">
    <property type="component" value="Linkage Group LG05"/>
</dbReference>
<accession>A0ACB9CXD7</accession>
<keyword evidence="2" id="KW-1185">Reference proteome</keyword>
<evidence type="ECO:0000313" key="1">
    <source>
        <dbReference type="EMBL" id="KAI3738997.1"/>
    </source>
</evidence>
<gene>
    <name evidence="1" type="ORF">L2E82_29331</name>
</gene>
<organism evidence="1 2">
    <name type="scientific">Cichorium intybus</name>
    <name type="common">Chicory</name>
    <dbReference type="NCBI Taxonomy" id="13427"/>
    <lineage>
        <taxon>Eukaryota</taxon>
        <taxon>Viridiplantae</taxon>
        <taxon>Streptophyta</taxon>
        <taxon>Embryophyta</taxon>
        <taxon>Tracheophyta</taxon>
        <taxon>Spermatophyta</taxon>
        <taxon>Magnoliopsida</taxon>
        <taxon>eudicotyledons</taxon>
        <taxon>Gunneridae</taxon>
        <taxon>Pentapetalae</taxon>
        <taxon>asterids</taxon>
        <taxon>campanulids</taxon>
        <taxon>Asterales</taxon>
        <taxon>Asteraceae</taxon>
        <taxon>Cichorioideae</taxon>
        <taxon>Cichorieae</taxon>
        <taxon>Cichoriinae</taxon>
        <taxon>Cichorium</taxon>
    </lineage>
</organism>
<comment type="caution">
    <text evidence="1">The sequence shown here is derived from an EMBL/GenBank/DDBJ whole genome shotgun (WGS) entry which is preliminary data.</text>
</comment>
<dbReference type="EMBL" id="CM042013">
    <property type="protein sequence ID" value="KAI3738997.1"/>
    <property type="molecule type" value="Genomic_DNA"/>
</dbReference>
<name>A0ACB9CXD7_CICIN</name>
<evidence type="ECO:0000313" key="2">
    <source>
        <dbReference type="Proteomes" id="UP001055811"/>
    </source>
</evidence>
<reference evidence="1 2" key="2">
    <citation type="journal article" date="2022" name="Mol. Ecol. Resour.">
        <title>The genomes of chicory, endive, great burdock and yacon provide insights into Asteraceae paleo-polyploidization history and plant inulin production.</title>
        <authorList>
            <person name="Fan W."/>
            <person name="Wang S."/>
            <person name="Wang H."/>
            <person name="Wang A."/>
            <person name="Jiang F."/>
            <person name="Liu H."/>
            <person name="Zhao H."/>
            <person name="Xu D."/>
            <person name="Zhang Y."/>
        </authorList>
    </citation>
    <scope>NUCLEOTIDE SEQUENCE [LARGE SCALE GENOMIC DNA]</scope>
    <source>
        <strain evidence="2">cv. Punajuju</strain>
        <tissue evidence="1">Leaves</tissue>
    </source>
</reference>